<dbReference type="GeneID" id="70238059"/>
<name>A0A9P8NZ54_9ASCO</name>
<dbReference type="EMBL" id="JAEUBE010000414">
    <property type="protein sequence ID" value="KAH3661916.1"/>
    <property type="molecule type" value="Genomic_DNA"/>
</dbReference>
<evidence type="ECO:0000313" key="2">
    <source>
        <dbReference type="Proteomes" id="UP000769157"/>
    </source>
</evidence>
<organism evidence="1 2">
    <name type="scientific">Ogataea philodendri</name>
    <dbReference type="NCBI Taxonomy" id="1378263"/>
    <lineage>
        <taxon>Eukaryota</taxon>
        <taxon>Fungi</taxon>
        <taxon>Dikarya</taxon>
        <taxon>Ascomycota</taxon>
        <taxon>Saccharomycotina</taxon>
        <taxon>Pichiomycetes</taxon>
        <taxon>Pichiales</taxon>
        <taxon>Pichiaceae</taxon>
        <taxon>Ogataea</taxon>
    </lineage>
</organism>
<comment type="caution">
    <text evidence="1">The sequence shown here is derived from an EMBL/GenBank/DDBJ whole genome shotgun (WGS) entry which is preliminary data.</text>
</comment>
<keyword evidence="2" id="KW-1185">Reference proteome</keyword>
<sequence length="152" mass="17127">MEPIFFALSMFCFEFSVNATIKSKKSYTIDAWAPDERQLGMNSKKARLGNPASSSKVTNLVYVFHPITQFPGNLHQKNFSALTSTNSSALFAADLMICSSARFAWSNISFRKAFNFESCCWGLNGSNRYGVFVPLRLISEVMMWITSFTSLR</sequence>
<dbReference type="Proteomes" id="UP000769157">
    <property type="component" value="Unassembled WGS sequence"/>
</dbReference>
<gene>
    <name evidence="1" type="ORF">OGAPHI_006095</name>
</gene>
<dbReference type="RefSeq" id="XP_046059020.1">
    <property type="nucleotide sequence ID" value="XM_046207347.1"/>
</dbReference>
<proteinExistence type="predicted"/>
<reference evidence="1" key="2">
    <citation type="submission" date="2021-01" db="EMBL/GenBank/DDBJ databases">
        <authorList>
            <person name="Schikora-Tamarit M.A."/>
        </authorList>
    </citation>
    <scope>NUCLEOTIDE SEQUENCE</scope>
    <source>
        <strain evidence="1">CBS6075</strain>
    </source>
</reference>
<dbReference type="AlphaFoldDB" id="A0A9P8NZ54"/>
<accession>A0A9P8NZ54</accession>
<protein>
    <submittedName>
        <fullName evidence="1">Uncharacterized protein</fullName>
    </submittedName>
</protein>
<evidence type="ECO:0000313" key="1">
    <source>
        <dbReference type="EMBL" id="KAH3661916.1"/>
    </source>
</evidence>
<reference evidence="1" key="1">
    <citation type="journal article" date="2021" name="Open Biol.">
        <title>Shared evolutionary footprints suggest mitochondrial oxidative damage underlies multiple complex I losses in fungi.</title>
        <authorList>
            <person name="Schikora-Tamarit M.A."/>
            <person name="Marcet-Houben M."/>
            <person name="Nosek J."/>
            <person name="Gabaldon T."/>
        </authorList>
    </citation>
    <scope>NUCLEOTIDE SEQUENCE</scope>
    <source>
        <strain evidence="1">CBS6075</strain>
    </source>
</reference>